<dbReference type="PROSITE" id="PS50297">
    <property type="entry name" value="ANK_REP_REGION"/>
    <property type="match status" value="1"/>
</dbReference>
<organism evidence="2 4">
    <name type="scientific">Rotaria magnacalcarata</name>
    <dbReference type="NCBI Taxonomy" id="392030"/>
    <lineage>
        <taxon>Eukaryota</taxon>
        <taxon>Metazoa</taxon>
        <taxon>Spiralia</taxon>
        <taxon>Gnathifera</taxon>
        <taxon>Rotifera</taxon>
        <taxon>Eurotatoria</taxon>
        <taxon>Bdelloidea</taxon>
        <taxon>Philodinida</taxon>
        <taxon>Philodinidae</taxon>
        <taxon>Rotaria</taxon>
    </lineage>
</organism>
<dbReference type="SMART" id="SM00248">
    <property type="entry name" value="ANK"/>
    <property type="match status" value="1"/>
</dbReference>
<feature type="repeat" description="ANK" evidence="1">
    <location>
        <begin position="9"/>
        <end position="43"/>
    </location>
</feature>
<evidence type="ECO:0000313" key="2">
    <source>
        <dbReference type="EMBL" id="CAF4558846.1"/>
    </source>
</evidence>
<dbReference type="EMBL" id="CAJOBI010132714">
    <property type="protein sequence ID" value="CAF4732389.1"/>
    <property type="molecule type" value="Genomic_DNA"/>
</dbReference>
<dbReference type="EMBL" id="CAJOBI010094642">
    <property type="protein sequence ID" value="CAF4558846.1"/>
    <property type="molecule type" value="Genomic_DNA"/>
</dbReference>
<evidence type="ECO:0000313" key="4">
    <source>
        <dbReference type="Proteomes" id="UP000676336"/>
    </source>
</evidence>
<feature type="non-terminal residue" evidence="2">
    <location>
        <position position="59"/>
    </location>
</feature>
<evidence type="ECO:0000313" key="3">
    <source>
        <dbReference type="EMBL" id="CAF4732389.1"/>
    </source>
</evidence>
<feature type="non-terminal residue" evidence="2">
    <location>
        <position position="1"/>
    </location>
</feature>
<keyword evidence="1" id="KW-0040">ANK repeat</keyword>
<gene>
    <name evidence="2" type="ORF">SMN809_LOCUS37355</name>
    <name evidence="3" type="ORF">SMN809_LOCUS44326</name>
</gene>
<accession>A0A8S2YHI9</accession>
<sequence>NINKQHLPGCKTPLHYAVLAKSNRSIIVQYLLGHGASVDIQDRHGTTALMLAVLHSYDD</sequence>
<dbReference type="InterPro" id="IPR036770">
    <property type="entry name" value="Ankyrin_rpt-contain_sf"/>
</dbReference>
<dbReference type="PROSITE" id="PS50088">
    <property type="entry name" value="ANK_REPEAT"/>
    <property type="match status" value="1"/>
</dbReference>
<dbReference type="InterPro" id="IPR002110">
    <property type="entry name" value="Ankyrin_rpt"/>
</dbReference>
<evidence type="ECO:0008006" key="5">
    <source>
        <dbReference type="Google" id="ProtNLM"/>
    </source>
</evidence>
<evidence type="ECO:0000256" key="1">
    <source>
        <dbReference type="PROSITE-ProRule" id="PRU00023"/>
    </source>
</evidence>
<dbReference type="Gene3D" id="1.25.40.20">
    <property type="entry name" value="Ankyrin repeat-containing domain"/>
    <property type="match status" value="1"/>
</dbReference>
<proteinExistence type="predicted"/>
<protein>
    <recommendedName>
        <fullName evidence="5">Ankyrin</fullName>
    </recommendedName>
</protein>
<dbReference type="SUPFAM" id="SSF48403">
    <property type="entry name" value="Ankyrin repeat"/>
    <property type="match status" value="1"/>
</dbReference>
<dbReference type="AlphaFoldDB" id="A0A8S2YHI9"/>
<reference evidence="2" key="1">
    <citation type="submission" date="2021-02" db="EMBL/GenBank/DDBJ databases">
        <authorList>
            <person name="Nowell W R."/>
        </authorList>
    </citation>
    <scope>NUCLEOTIDE SEQUENCE</scope>
</reference>
<comment type="caution">
    <text evidence="2">The sequence shown here is derived from an EMBL/GenBank/DDBJ whole genome shotgun (WGS) entry which is preliminary data.</text>
</comment>
<dbReference type="Pfam" id="PF12796">
    <property type="entry name" value="Ank_2"/>
    <property type="match status" value="1"/>
</dbReference>
<name>A0A8S2YHI9_9BILA</name>
<dbReference type="Proteomes" id="UP000676336">
    <property type="component" value="Unassembled WGS sequence"/>
</dbReference>